<dbReference type="InterPro" id="IPR014922">
    <property type="entry name" value="YdhG-like"/>
</dbReference>
<proteinExistence type="predicted"/>
<evidence type="ECO:0000259" key="1">
    <source>
        <dbReference type="Pfam" id="PF08818"/>
    </source>
</evidence>
<accession>A0A518VCX1</accession>
<feature type="domain" description="YdhG-like" evidence="1">
    <location>
        <begin position="64"/>
        <end position="157"/>
    </location>
</feature>
<gene>
    <name evidence="2" type="ORF">EEL30_22620</name>
</gene>
<dbReference type="Pfam" id="PF08818">
    <property type="entry name" value="DUF1801"/>
    <property type="match status" value="1"/>
</dbReference>
<name>A0A518VCX1_BRELA</name>
<reference evidence="2 3" key="1">
    <citation type="submission" date="2018-11" db="EMBL/GenBank/DDBJ databases">
        <title>Phylogenetic determinants of toxin gene distribution in genomes of Brevibacillus laterosporus.</title>
        <authorList>
            <person name="Glare T.R."/>
            <person name="Durrant A."/>
            <person name="Berry C."/>
            <person name="Palma L."/>
            <person name="Ormskirk M."/>
            <person name="Cox M.O."/>
        </authorList>
    </citation>
    <scope>NUCLEOTIDE SEQUENCE [LARGE SCALE GENOMIC DNA]</scope>
    <source>
        <strain evidence="2 3">1821L</strain>
    </source>
</reference>
<dbReference type="EMBL" id="CP033464">
    <property type="protein sequence ID" value="QDX94834.1"/>
    <property type="molecule type" value="Genomic_DNA"/>
</dbReference>
<keyword evidence="3" id="KW-1185">Reference proteome</keyword>
<organism evidence="2 3">
    <name type="scientific">Brevibacillus laterosporus</name>
    <name type="common">Bacillus laterosporus</name>
    <dbReference type="NCBI Taxonomy" id="1465"/>
    <lineage>
        <taxon>Bacteria</taxon>
        <taxon>Bacillati</taxon>
        <taxon>Bacillota</taxon>
        <taxon>Bacilli</taxon>
        <taxon>Bacillales</taxon>
        <taxon>Paenibacillaceae</taxon>
        <taxon>Brevibacillus</taxon>
    </lineage>
</organism>
<dbReference type="Proteomes" id="UP000319432">
    <property type="component" value="Chromosome"/>
</dbReference>
<sequence>MAVPPNRTKEGCYHRLEKELSIKRRTYLFNAFFTLRWLTNGVDYKVSQNIETVDAYIANAPKDRRDDLNKLRTLLVQEAPNAKELVKYKMPYYELNGQLFAFASQKQYISLYILNTPVLQRNIKLLHSLKVGKGCIRFNSFDQLPITAIKKILSESVQANLEQYNDHC</sequence>
<dbReference type="SUPFAM" id="SSF159888">
    <property type="entry name" value="YdhG-like"/>
    <property type="match status" value="1"/>
</dbReference>
<dbReference type="OrthoDB" id="115213at2"/>
<evidence type="ECO:0000313" key="3">
    <source>
        <dbReference type="Proteomes" id="UP000319432"/>
    </source>
</evidence>
<evidence type="ECO:0000313" key="2">
    <source>
        <dbReference type="EMBL" id="QDX94834.1"/>
    </source>
</evidence>
<protein>
    <submittedName>
        <fullName evidence="2">DUF1801 domain-containing protein</fullName>
    </submittedName>
</protein>
<dbReference type="Gene3D" id="3.90.1150.200">
    <property type="match status" value="1"/>
</dbReference>
<dbReference type="AlphaFoldDB" id="A0A518VCX1"/>